<feature type="signal peptide" evidence="2">
    <location>
        <begin position="1"/>
        <end position="28"/>
    </location>
</feature>
<proteinExistence type="predicted"/>
<organism evidence="3 4">
    <name type="scientific">Neoroseomonas marina</name>
    <dbReference type="NCBI Taxonomy" id="1232220"/>
    <lineage>
        <taxon>Bacteria</taxon>
        <taxon>Pseudomonadati</taxon>
        <taxon>Pseudomonadota</taxon>
        <taxon>Alphaproteobacteria</taxon>
        <taxon>Acetobacterales</taxon>
        <taxon>Acetobacteraceae</taxon>
        <taxon>Neoroseomonas</taxon>
    </lineage>
</organism>
<feature type="compositionally biased region" description="Pro residues" evidence="1">
    <location>
        <begin position="73"/>
        <end position="85"/>
    </location>
</feature>
<evidence type="ECO:0008006" key="5">
    <source>
        <dbReference type="Google" id="ProtNLM"/>
    </source>
</evidence>
<keyword evidence="4" id="KW-1185">Reference proteome</keyword>
<feature type="compositionally biased region" description="Low complexity" evidence="1">
    <location>
        <begin position="47"/>
        <end position="72"/>
    </location>
</feature>
<comment type="caution">
    <text evidence="3">The sequence shown here is derived from an EMBL/GenBank/DDBJ whole genome shotgun (WGS) entry which is preliminary data.</text>
</comment>
<evidence type="ECO:0000256" key="1">
    <source>
        <dbReference type="SAM" id="MobiDB-lite"/>
    </source>
</evidence>
<gene>
    <name evidence="3" type="ORF">GWK16_16185</name>
</gene>
<dbReference type="Proteomes" id="UP000548582">
    <property type="component" value="Unassembled WGS sequence"/>
</dbReference>
<evidence type="ECO:0000313" key="3">
    <source>
        <dbReference type="EMBL" id="NMJ42788.1"/>
    </source>
</evidence>
<keyword evidence="2" id="KW-0732">Signal</keyword>
<dbReference type="AlphaFoldDB" id="A0A848EHC7"/>
<evidence type="ECO:0000313" key="4">
    <source>
        <dbReference type="Proteomes" id="UP000548582"/>
    </source>
</evidence>
<dbReference type="EMBL" id="JABBKX010000005">
    <property type="protein sequence ID" value="NMJ42788.1"/>
    <property type="molecule type" value="Genomic_DNA"/>
</dbReference>
<name>A0A848EHC7_9PROT</name>
<protein>
    <recommendedName>
        <fullName evidence="5">DUF748 domain-containing protein</fullName>
    </recommendedName>
</protein>
<evidence type="ECO:0000256" key="2">
    <source>
        <dbReference type="SAM" id="SignalP"/>
    </source>
</evidence>
<feature type="region of interest" description="Disordered" evidence="1">
    <location>
        <begin position="29"/>
        <end position="85"/>
    </location>
</feature>
<sequence length="503" mass="52578">MDAAGRTGFKALALATVAGIAVAGVALAQPKPSPQGAPQQALPTTKPAPLGGPAQQAQPARPAPAPQAQAPVQVPPPPAVNPGLPPNEAPAITRLRGLLGADVRLSYANAETLDGLGEQVRMTGVVLEQTGKRATADEVLINGLRQDGVAELVARNLATTEDNNTVRIAQLRIAGLTVPRDASGKPPEPDQVRLDQLHVEGVETTGESTIRLRLATLENWVAGQPARLAIEGLEVGAIDAGVFDTMRLARFALSGVDLGGTLAAVMRNEQPPNLVGRASIDLDGLDVLGGGRSVGRLAEMRIAADIQRTDGSGTGTVAFRGIRVEPMPMIADWLTRFGYQAVEGEITAQTAYDAPSGRIDIRDLSVSGRDVGTLSLALVMDGVTQQAAQTGDVSNVRLISAGLRYADASLFRRFVALQARESRTPEAQLREQFAAMAGGALSQPGAAGLDPIRDAVQRFIRGQAQTVEVRVNPPQPVKLVDAQQPPANAAEAQRRFGITAQAQ</sequence>
<dbReference type="RefSeq" id="WP_170055008.1">
    <property type="nucleotide sequence ID" value="NZ_JABBKX010000005.1"/>
</dbReference>
<accession>A0A848EHC7</accession>
<feature type="chain" id="PRO_5032766840" description="DUF748 domain-containing protein" evidence="2">
    <location>
        <begin position="29"/>
        <end position="503"/>
    </location>
</feature>
<reference evidence="3 4" key="1">
    <citation type="submission" date="2020-03" db="EMBL/GenBank/DDBJ databases">
        <authorList>
            <person name="Sun Q."/>
        </authorList>
    </citation>
    <scope>NUCLEOTIDE SEQUENCE [LARGE SCALE GENOMIC DNA]</scope>
    <source>
        <strain evidence="3 4">JC162</strain>
    </source>
</reference>